<dbReference type="AlphaFoldDB" id="A0AAJ0BL53"/>
<dbReference type="CDD" id="cd02440">
    <property type="entry name" value="AdoMet_MTases"/>
    <property type="match status" value="1"/>
</dbReference>
<evidence type="ECO:0000256" key="2">
    <source>
        <dbReference type="SAM" id="MobiDB-lite"/>
    </source>
</evidence>
<protein>
    <submittedName>
        <fullName evidence="3">Methyltransferase domain-containing protein</fullName>
    </submittedName>
</protein>
<reference evidence="3" key="1">
    <citation type="submission" date="2023-06" db="EMBL/GenBank/DDBJ databases">
        <title>Genome-scale phylogeny and comparative genomics of the fungal order Sordariales.</title>
        <authorList>
            <consortium name="Lawrence Berkeley National Laboratory"/>
            <person name="Hensen N."/>
            <person name="Bonometti L."/>
            <person name="Westerberg I."/>
            <person name="Brannstrom I.O."/>
            <person name="Guillou S."/>
            <person name="Cros-Aarteil S."/>
            <person name="Calhoun S."/>
            <person name="Haridas S."/>
            <person name="Kuo A."/>
            <person name="Mondo S."/>
            <person name="Pangilinan J."/>
            <person name="Riley R."/>
            <person name="Labutti K."/>
            <person name="Andreopoulos B."/>
            <person name="Lipzen A."/>
            <person name="Chen C."/>
            <person name="Yanf M."/>
            <person name="Daum C."/>
            <person name="Ng V."/>
            <person name="Clum A."/>
            <person name="Steindorff A."/>
            <person name="Ohm R."/>
            <person name="Martin F."/>
            <person name="Silar P."/>
            <person name="Natvig D."/>
            <person name="Lalanne C."/>
            <person name="Gautier V."/>
            <person name="Ament-Velasquez S.L."/>
            <person name="Kruys A."/>
            <person name="Hutchinson M.I."/>
            <person name="Powell A.J."/>
            <person name="Barry K."/>
            <person name="Miller A.N."/>
            <person name="Grigoriev I.V."/>
            <person name="Debuchy R."/>
            <person name="Gladieux P."/>
            <person name="Thoren M.H."/>
            <person name="Johannesson H."/>
        </authorList>
    </citation>
    <scope>NUCLEOTIDE SEQUENCE</scope>
    <source>
        <strain evidence="3">PSN4</strain>
    </source>
</reference>
<feature type="compositionally biased region" description="Polar residues" evidence="2">
    <location>
        <begin position="14"/>
        <end position="23"/>
    </location>
</feature>
<dbReference type="EMBL" id="MU839827">
    <property type="protein sequence ID" value="KAK1760216.1"/>
    <property type="molecule type" value="Genomic_DNA"/>
</dbReference>
<dbReference type="GO" id="GO:0008168">
    <property type="term" value="F:methyltransferase activity"/>
    <property type="evidence" value="ECO:0007669"/>
    <property type="project" value="UniProtKB-KW"/>
</dbReference>
<dbReference type="GO" id="GO:0032259">
    <property type="term" value="P:methylation"/>
    <property type="evidence" value="ECO:0007669"/>
    <property type="project" value="UniProtKB-KW"/>
</dbReference>
<dbReference type="PANTHER" id="PTHR43591:SF10">
    <property type="entry name" value="ABC TRANSMEMBRANE TYPE-1 DOMAIN-CONTAINING PROTEIN-RELATED"/>
    <property type="match status" value="1"/>
</dbReference>
<evidence type="ECO:0000313" key="3">
    <source>
        <dbReference type="EMBL" id="KAK1760216.1"/>
    </source>
</evidence>
<keyword evidence="4" id="KW-1185">Reference proteome</keyword>
<name>A0AAJ0BL53_9PEZI</name>
<dbReference type="SUPFAM" id="SSF53335">
    <property type="entry name" value="S-adenosyl-L-methionine-dependent methyltransferases"/>
    <property type="match status" value="1"/>
</dbReference>
<organism evidence="3 4">
    <name type="scientific">Echria macrotheca</name>
    <dbReference type="NCBI Taxonomy" id="438768"/>
    <lineage>
        <taxon>Eukaryota</taxon>
        <taxon>Fungi</taxon>
        <taxon>Dikarya</taxon>
        <taxon>Ascomycota</taxon>
        <taxon>Pezizomycotina</taxon>
        <taxon>Sordariomycetes</taxon>
        <taxon>Sordariomycetidae</taxon>
        <taxon>Sordariales</taxon>
        <taxon>Schizotheciaceae</taxon>
        <taxon>Echria</taxon>
    </lineage>
</organism>
<accession>A0AAJ0BL53</accession>
<evidence type="ECO:0000256" key="1">
    <source>
        <dbReference type="ARBA" id="ARBA00038158"/>
    </source>
</evidence>
<comment type="similarity">
    <text evidence="1">Belongs to the methyltransferase superfamily. LaeA methyltransferase family.</text>
</comment>
<gene>
    <name evidence="3" type="ORF">QBC47DRAFT_366674</name>
</gene>
<dbReference type="Proteomes" id="UP001239445">
    <property type="component" value="Unassembled WGS sequence"/>
</dbReference>
<dbReference type="InterPro" id="IPR029063">
    <property type="entry name" value="SAM-dependent_MTases_sf"/>
</dbReference>
<dbReference type="Pfam" id="PF13489">
    <property type="entry name" value="Methyltransf_23"/>
    <property type="match status" value="1"/>
</dbReference>
<dbReference type="PANTHER" id="PTHR43591">
    <property type="entry name" value="METHYLTRANSFERASE"/>
    <property type="match status" value="1"/>
</dbReference>
<proteinExistence type="inferred from homology"/>
<sequence length="360" mass="41193">MAAVTQRLMDESRSTSTTTLAPSFSDTAAGVDIRVDAAHRYAREDGTSRWADEDSAIDDLQSTSTQPLTDSIYDFPIEYGRRYHALRAGNYVLPNDQQEMERLDFVHEIIFRVLGHRLCLAPIDEKKIERVLDMGTGTGIWALEFADRFPNAQVLGNDLSPIQQCWVPPNVKFVIDDIESPWSYRNPFDLIFGRYLATAIQDWPSLVRSTFENVSAGGWVELQDFDLTVYCDDWDRPEDQPIYQWAQLLIDGARMMGREPSPGVGLRGWMEAAGFQEVTHRQFKVPIGGWSDDTDLRVIGLMFLSQTIDGLEAFSLRLLCNVHGWDEERVRTVLARVRRDFLSGMKLYMHYHVVYGRKPE</sequence>
<comment type="caution">
    <text evidence="3">The sequence shown here is derived from an EMBL/GenBank/DDBJ whole genome shotgun (WGS) entry which is preliminary data.</text>
</comment>
<evidence type="ECO:0000313" key="4">
    <source>
        <dbReference type="Proteomes" id="UP001239445"/>
    </source>
</evidence>
<keyword evidence="3" id="KW-0489">Methyltransferase</keyword>
<dbReference type="Gene3D" id="3.40.50.150">
    <property type="entry name" value="Vaccinia Virus protein VP39"/>
    <property type="match status" value="1"/>
</dbReference>
<feature type="region of interest" description="Disordered" evidence="2">
    <location>
        <begin position="1"/>
        <end position="23"/>
    </location>
</feature>
<keyword evidence="3" id="KW-0808">Transferase</keyword>